<dbReference type="RefSeq" id="WP_017928627.1">
    <property type="nucleotide sequence ID" value="NZ_KB822998.1"/>
</dbReference>
<dbReference type="STRING" id="1122180.Lokhon_01888"/>
<keyword evidence="4" id="KW-1185">Reference proteome</keyword>
<dbReference type="NCBIfam" id="TIGR01760">
    <property type="entry name" value="tape_meas_TP901"/>
    <property type="match status" value="1"/>
</dbReference>
<dbReference type="EMBL" id="APGJ01000006">
    <property type="protein sequence ID" value="EYD71818.1"/>
    <property type="molecule type" value="Genomic_DNA"/>
</dbReference>
<dbReference type="Pfam" id="PF10145">
    <property type="entry name" value="PhageMin_Tail"/>
    <property type="match status" value="1"/>
</dbReference>
<evidence type="ECO:0000313" key="4">
    <source>
        <dbReference type="Proteomes" id="UP000025047"/>
    </source>
</evidence>
<reference evidence="3 4" key="1">
    <citation type="submission" date="2013-03" db="EMBL/GenBank/DDBJ databases">
        <authorList>
            <person name="Fiebig A."/>
            <person name="Goeker M."/>
            <person name="Klenk H.-P.P."/>
        </authorList>
    </citation>
    <scope>NUCLEOTIDE SEQUENCE [LARGE SCALE GENOMIC DNA]</scope>
    <source>
        <strain evidence="3 4">DSM 17492</strain>
    </source>
</reference>
<accession>A0A017HCD3</accession>
<dbReference type="InterPro" id="IPR010090">
    <property type="entry name" value="Phage_tape_meas"/>
</dbReference>
<comment type="caution">
    <text evidence="3">The sequence shown here is derived from an EMBL/GenBank/DDBJ whole genome shotgun (WGS) entry which is preliminary data.</text>
</comment>
<dbReference type="Proteomes" id="UP000025047">
    <property type="component" value="Unassembled WGS sequence"/>
</dbReference>
<name>A0A017HCD3_9RHOB</name>
<dbReference type="PANTHER" id="PTHR37813:SF1">
    <property type="entry name" value="FELS-2 PROPHAGE PROTEIN"/>
    <property type="match status" value="1"/>
</dbReference>
<dbReference type="PANTHER" id="PTHR37813">
    <property type="entry name" value="FELS-2 PROPHAGE PROTEIN"/>
    <property type="match status" value="1"/>
</dbReference>
<dbReference type="eggNOG" id="COG5283">
    <property type="taxonomic scope" value="Bacteria"/>
</dbReference>
<gene>
    <name evidence="3" type="ORF">Lokhon_01888</name>
</gene>
<dbReference type="PATRIC" id="fig|1122180.6.peg.1873"/>
<evidence type="ECO:0000256" key="1">
    <source>
        <dbReference type="ARBA" id="ARBA00022612"/>
    </source>
</evidence>
<dbReference type="HOGENOM" id="CLU_345402_0_0_5"/>
<evidence type="ECO:0000313" key="3">
    <source>
        <dbReference type="EMBL" id="EYD71818.1"/>
    </source>
</evidence>
<dbReference type="OrthoDB" id="5461326at2"/>
<organism evidence="3 4">
    <name type="scientific">Limimaricola hongkongensis DSM 17492</name>
    <dbReference type="NCBI Taxonomy" id="1122180"/>
    <lineage>
        <taxon>Bacteria</taxon>
        <taxon>Pseudomonadati</taxon>
        <taxon>Pseudomonadota</taxon>
        <taxon>Alphaproteobacteria</taxon>
        <taxon>Rhodobacterales</taxon>
        <taxon>Paracoccaceae</taxon>
        <taxon>Limimaricola</taxon>
    </lineage>
</organism>
<dbReference type="AlphaFoldDB" id="A0A017HCD3"/>
<evidence type="ECO:0000259" key="2">
    <source>
        <dbReference type="Pfam" id="PF10145"/>
    </source>
</evidence>
<feature type="domain" description="Phage tail tape measure protein" evidence="2">
    <location>
        <begin position="97"/>
        <end position="298"/>
    </location>
</feature>
<keyword evidence="1" id="KW-1188">Viral release from host cell</keyword>
<sequence length="818" mass="85387">MATMTSRLIMSLVDHVTGPARNVQHAISKTQDQIERNNRAIRETQGKLLGAAGGAVAFAAALAKPVQAATEFESAMADVRKVVDFPTPDSYGQFRDELFALSREIPVSVQGLTQIAAAAGQAGIAGDDLVKFTGVAAKIGTAFDISADEAGSAMAKLMTGLGLNIDEATSLADAMNHLSNSQASSAAEILDVVRRVGAQGKQFGFNATQVSAFASAMIAAGSQSEIAATSFNNMGKALTMGASAPKRLSEGLDELGLDAVAVAKRMQDDAVGTTIDVLERINALPKEMQAAISNDVFGGEARALGPLLTNLDLLRSSLGMVADENDYAGSAFKEFEARIKTFEAEMQLFRNVMSELSITLGEAIIPALRQTMERMLPVITAMAEWVEQNGDLIRTVLRVTASLIGLRMGLLGIKLIGLTGKGGYLWALSSGLSSVGRAGAAIRGAVGQAIALQAALAAMSGAQVTRLDKVKAGLRGIAGLTGLTAAAGAVKAVVLAVAGISAPVWGTVALAAAAIGTAGAMIWKNWDGLASIVRGVASAFGDHFKVVIEDLRPVLGPVFDFLSTEFNRFIEDLKTVATDIGDFVGKVRSFFTGGLFEKNILTESERSNIEANAKALTANILAAIDELPGKLRRAGVAAIAGLWDGMKEKFGEMLEWVKGIPGKIADAMPKIDLWGDGSRPPAPVMRDPNPEPGFQERMGMGTPHVARADGGSILPGRGYLMGERHPEFLFPSRAAYVASHQQTRALMDMARSAQIAPAARSVAASASTTRTPGATGPASINFGDIVIQGGANASADDIGRALGRHANAALRSHYSDNF</sequence>
<proteinExistence type="predicted"/>
<protein>
    <submittedName>
        <fullName evidence="3">Phage tail length tape-measure protein</fullName>
    </submittedName>
</protein>